<dbReference type="AlphaFoldDB" id="A0A2M7GXW3"/>
<protein>
    <recommendedName>
        <fullName evidence="3">Prepilin-type cleavage/methylation domain-containing protein</fullName>
    </recommendedName>
</protein>
<comment type="caution">
    <text evidence="1">The sequence shown here is derived from an EMBL/GenBank/DDBJ whole genome shotgun (WGS) entry which is preliminary data.</text>
</comment>
<evidence type="ECO:0000313" key="2">
    <source>
        <dbReference type="Proteomes" id="UP000230025"/>
    </source>
</evidence>
<organism evidence="1 2">
    <name type="scientific">bacterium (Candidatus Ratteibacteria) CG15_BIG_FIL_POST_REV_8_21_14_020_41_12</name>
    <dbReference type="NCBI Taxonomy" id="2014291"/>
    <lineage>
        <taxon>Bacteria</taxon>
        <taxon>Candidatus Ratteibacteria</taxon>
    </lineage>
</organism>
<dbReference type="NCBIfam" id="TIGR02532">
    <property type="entry name" value="IV_pilin_GFxxxE"/>
    <property type="match status" value="1"/>
</dbReference>
<evidence type="ECO:0008006" key="3">
    <source>
        <dbReference type="Google" id="ProtNLM"/>
    </source>
</evidence>
<dbReference type="InterPro" id="IPR012902">
    <property type="entry name" value="N_methyl_site"/>
</dbReference>
<feature type="non-terminal residue" evidence="1">
    <location>
        <position position="22"/>
    </location>
</feature>
<reference evidence="2" key="1">
    <citation type="submission" date="2017-09" db="EMBL/GenBank/DDBJ databases">
        <title>Depth-based differentiation of microbial function through sediment-hosted aquifers and enrichment of novel symbionts in the deep terrestrial subsurface.</title>
        <authorList>
            <person name="Probst A.J."/>
            <person name="Ladd B."/>
            <person name="Jarett J.K."/>
            <person name="Geller-Mcgrath D.E."/>
            <person name="Sieber C.M.K."/>
            <person name="Emerson J.B."/>
            <person name="Anantharaman K."/>
            <person name="Thomas B.C."/>
            <person name="Malmstrom R."/>
            <person name="Stieglmeier M."/>
            <person name="Klingl A."/>
            <person name="Woyke T."/>
            <person name="Ryan C.M."/>
            <person name="Banfield J.F."/>
        </authorList>
    </citation>
    <scope>NUCLEOTIDE SEQUENCE [LARGE SCALE GENOMIC DNA]</scope>
</reference>
<gene>
    <name evidence="1" type="ORF">COW28_05410</name>
</gene>
<accession>A0A2M7GXW3</accession>
<dbReference type="Pfam" id="PF07963">
    <property type="entry name" value="N_methyl"/>
    <property type="match status" value="1"/>
</dbReference>
<dbReference type="EMBL" id="PFFY01000252">
    <property type="protein sequence ID" value="PIW32702.1"/>
    <property type="molecule type" value="Genomic_DNA"/>
</dbReference>
<dbReference type="InterPro" id="IPR045584">
    <property type="entry name" value="Pilin-like"/>
</dbReference>
<dbReference type="SUPFAM" id="SSF54523">
    <property type="entry name" value="Pili subunits"/>
    <property type="match status" value="1"/>
</dbReference>
<proteinExistence type="predicted"/>
<dbReference type="Proteomes" id="UP000230025">
    <property type="component" value="Unassembled WGS sequence"/>
</dbReference>
<name>A0A2M7GXW3_9BACT</name>
<sequence>MNKKSFTLLELLVVIAIIGVLA</sequence>
<evidence type="ECO:0000313" key="1">
    <source>
        <dbReference type="EMBL" id="PIW32702.1"/>
    </source>
</evidence>